<evidence type="ECO:0000313" key="1">
    <source>
        <dbReference type="EMBL" id="CAB5219879.1"/>
    </source>
</evidence>
<dbReference type="Gene3D" id="3.30.420.240">
    <property type="match status" value="1"/>
</dbReference>
<dbReference type="NCBIfam" id="TIGR01630">
    <property type="entry name" value="psiM2_ORF9"/>
    <property type="match status" value="1"/>
</dbReference>
<dbReference type="EMBL" id="LR798279">
    <property type="protein sequence ID" value="CAB5219879.1"/>
    <property type="molecule type" value="Genomic_DNA"/>
</dbReference>
<name>A0A6J7WPH8_9CAUD</name>
<protein>
    <submittedName>
        <fullName evidence="1">Archaeophage PsiM2, terminase large subunit</fullName>
    </submittedName>
</protein>
<proteinExistence type="predicted"/>
<reference evidence="1" key="1">
    <citation type="submission" date="2020-05" db="EMBL/GenBank/DDBJ databases">
        <authorList>
            <person name="Chiriac C."/>
            <person name="Salcher M."/>
            <person name="Ghai R."/>
            <person name="Kavagutti S V."/>
        </authorList>
    </citation>
    <scope>NUCLEOTIDE SEQUENCE</scope>
</reference>
<accession>A0A6J7WPH8</accession>
<gene>
    <name evidence="1" type="ORF">UFOVP231_5</name>
</gene>
<sequence>MTTLNLDGQQIDIERQLLELDRVDCEDNLYTFLKHAWKYIDASEFTEGWPIEAIAEHLQAVVDGDIRRLIINIPPRMGKSSITSCAFPAWTWAQPWKSPTSGPGVQFLHASYAQQLSLRDSVKCRRLIESPWYRQLWGDKFKLTSDQNTKGRFDNDQNGSRLSTSVGSALTGEGGSIIVVDDPNAAQEAFSEATIASTIEWWDSALSTRLNDPKTGAFVVIQQRLSEEDLTGHIMSKDHGEWTHLCLPMRYEWQRHSYTSIGWNDPRGLSADGDPLVEVIAGGERVAVSPEAQIILEDKEGELLWPDRFGEREVEILEKQLGPWAAAGQLQQRPEPKGGGIIKRDWWQPWESASYPNMDMIIATLDTAYTAKTENDPSAMTVWGVFSSENSVQGTMHAGSRHGERVEYERQYTETAPKVMLMYAWQGRFELHDLVLKVSETCRSMKVDTLLIENKAAGHSVAQEIRRMYGGEKFGVHMFDPKSQDKLSRLYSVQHLFAEGLVYAPIKQWAEMVITQVGQFPKGKHDDLVDTVSMAMRHLRDTGAIMRGEEFQLGVDDSLAFKGNKQWEPLYPI</sequence>
<dbReference type="InterPro" id="IPR006517">
    <property type="entry name" value="Phage_terminase_lsu-like_C"/>
</dbReference>
<organism evidence="1">
    <name type="scientific">uncultured Caudovirales phage</name>
    <dbReference type="NCBI Taxonomy" id="2100421"/>
    <lineage>
        <taxon>Viruses</taxon>
        <taxon>Duplodnaviria</taxon>
        <taxon>Heunggongvirae</taxon>
        <taxon>Uroviricota</taxon>
        <taxon>Caudoviricetes</taxon>
        <taxon>Peduoviridae</taxon>
        <taxon>Maltschvirus</taxon>
        <taxon>Maltschvirus maltsch</taxon>
    </lineage>
</organism>